<evidence type="ECO:0000256" key="3">
    <source>
        <dbReference type="ARBA" id="ARBA00007685"/>
    </source>
</evidence>
<proteinExistence type="inferred from homology"/>
<dbReference type="Pfam" id="PF10215">
    <property type="entry name" value="Ost4"/>
    <property type="match status" value="1"/>
</dbReference>
<comment type="function">
    <text evidence="1">Subunit of the oligosaccharyl transferase (OST) complex that catalyzes the initial transfer of a defined glycan (Glc(3)Man(9)GlcNAc(2) in eukaryotes) from the lipid carrier dolichol-pyrophosphate to an asparagine residue within an Asn-X-Ser/Thr consensus motif in nascent polypeptide chains, the first step in protein N-glycosylation. N-glycosylation occurs cotranslationally and the complex associates with the Sec61 complex at the channel-forming translocon complex that mediates protein translocation across the endoplasmic reticulum (ER). All subunits are required for a maximal enzyme activity.</text>
</comment>
<evidence type="ECO:0000256" key="8">
    <source>
        <dbReference type="ARBA" id="ARBA00022989"/>
    </source>
</evidence>
<accession>A0A182FHW2</accession>
<evidence type="ECO:0000256" key="6">
    <source>
        <dbReference type="ARBA" id="ARBA00022824"/>
    </source>
</evidence>
<dbReference type="EnsemblMetazoa" id="AALB006105-RA">
    <property type="protein sequence ID" value="AALB006105-PA"/>
    <property type="gene ID" value="AALB006105"/>
</dbReference>
<evidence type="ECO:0000256" key="1">
    <source>
        <dbReference type="ARBA" id="ARBA00002791"/>
    </source>
</evidence>
<evidence type="ECO:0000313" key="11">
    <source>
        <dbReference type="Proteomes" id="UP000069272"/>
    </source>
</evidence>
<evidence type="ECO:0000256" key="7">
    <source>
        <dbReference type="ARBA" id="ARBA00022968"/>
    </source>
</evidence>
<dbReference type="Proteomes" id="UP000069272">
    <property type="component" value="Chromosome 3L"/>
</dbReference>
<sequence>MKHAFEGADGTTIAGASAAGCSSSSAQHASTLTGSHELVFVSEDNEFDFMMTISSLWRCFSSFVDERARSNRLRCNSRSLASASVTRPPPSRSNDSVAIAMPLVPLIIGPCTSYSMISMLLAPVVLLLLPPVNSATVALVALLMRTILLHISSSSSSPSSSSSSSASTPSCSSVLLLLLSDADPTTIMISDVQLAVFCNVLGVFLFLLVVGYHYINTNMASTRGGQGPRHK</sequence>
<comment type="subunit">
    <text evidence="4">Component of the oligosaccharyltransferase (OST) complex.</text>
</comment>
<comment type="similarity">
    <text evidence="3">Belongs to the OST4 family.</text>
</comment>
<evidence type="ECO:0000256" key="4">
    <source>
        <dbReference type="ARBA" id="ARBA00011157"/>
    </source>
</evidence>
<dbReference type="PROSITE" id="PS51257">
    <property type="entry name" value="PROKAR_LIPOPROTEIN"/>
    <property type="match status" value="1"/>
</dbReference>
<keyword evidence="8" id="KW-1133">Transmembrane helix</keyword>
<dbReference type="STRING" id="7167.A0A182FHW2"/>
<dbReference type="InterPro" id="IPR036330">
    <property type="entry name" value="Ost4p_sf"/>
</dbReference>
<dbReference type="GO" id="GO:0005789">
    <property type="term" value="C:endoplasmic reticulum membrane"/>
    <property type="evidence" value="ECO:0007669"/>
    <property type="project" value="UniProtKB-SubCell"/>
</dbReference>
<keyword evidence="7" id="KW-0735">Signal-anchor</keyword>
<evidence type="ECO:0000313" key="10">
    <source>
        <dbReference type="EnsemblMetazoa" id="AALB006105-PA"/>
    </source>
</evidence>
<evidence type="ECO:0000256" key="5">
    <source>
        <dbReference type="ARBA" id="ARBA00022692"/>
    </source>
</evidence>
<dbReference type="SUPFAM" id="SSF103464">
    <property type="entry name" value="Oligosaccharyltransferase subunit ost4p"/>
    <property type="match status" value="1"/>
</dbReference>
<keyword evidence="5" id="KW-0812">Transmembrane</keyword>
<dbReference type="AlphaFoldDB" id="A0A182FHW2"/>
<evidence type="ECO:0000256" key="9">
    <source>
        <dbReference type="ARBA" id="ARBA00023136"/>
    </source>
</evidence>
<keyword evidence="11" id="KW-1185">Reference proteome</keyword>
<protein>
    <submittedName>
        <fullName evidence="10">Uncharacterized protein</fullName>
    </submittedName>
</protein>
<evidence type="ECO:0000256" key="2">
    <source>
        <dbReference type="ARBA" id="ARBA00004643"/>
    </source>
</evidence>
<reference evidence="10 11" key="1">
    <citation type="journal article" date="2017" name="G3 (Bethesda)">
        <title>The Physical Genome Mapping of Anopheles albimanus Corrected Scaffold Misassemblies and Identified Interarm Rearrangements in Genus Anopheles.</title>
        <authorList>
            <person name="Artemov G.N."/>
            <person name="Peery A.N."/>
            <person name="Jiang X."/>
            <person name="Tu Z."/>
            <person name="Stegniy V.N."/>
            <person name="Sharakhova M.V."/>
            <person name="Sharakhov I.V."/>
        </authorList>
    </citation>
    <scope>NUCLEOTIDE SEQUENCE [LARGE SCALE GENOMIC DNA]</scope>
    <source>
        <strain evidence="10 11">ALBI9_A</strain>
    </source>
</reference>
<keyword evidence="6" id="KW-0256">Endoplasmic reticulum</keyword>
<dbReference type="InterPro" id="IPR018943">
    <property type="entry name" value="Oligosaccaryltransferase"/>
</dbReference>
<organism evidence="10 11">
    <name type="scientific">Anopheles albimanus</name>
    <name type="common">New world malaria mosquito</name>
    <dbReference type="NCBI Taxonomy" id="7167"/>
    <lineage>
        <taxon>Eukaryota</taxon>
        <taxon>Metazoa</taxon>
        <taxon>Ecdysozoa</taxon>
        <taxon>Arthropoda</taxon>
        <taxon>Hexapoda</taxon>
        <taxon>Insecta</taxon>
        <taxon>Pterygota</taxon>
        <taxon>Neoptera</taxon>
        <taxon>Endopterygota</taxon>
        <taxon>Diptera</taxon>
        <taxon>Nematocera</taxon>
        <taxon>Culicoidea</taxon>
        <taxon>Culicidae</taxon>
        <taxon>Anophelinae</taxon>
        <taxon>Anopheles</taxon>
    </lineage>
</organism>
<keyword evidence="9" id="KW-0472">Membrane</keyword>
<comment type="subcellular location">
    <subcellularLocation>
        <location evidence="2">Endoplasmic reticulum membrane</location>
        <topology evidence="2">Single-pass type III membrane protein</topology>
    </subcellularLocation>
</comment>
<name>A0A182FHW2_ANOAL</name>
<dbReference type="VEuPathDB" id="VectorBase:AALB006105"/>
<reference evidence="10" key="2">
    <citation type="submission" date="2022-08" db="UniProtKB">
        <authorList>
            <consortium name="EnsemblMetazoa"/>
        </authorList>
    </citation>
    <scope>IDENTIFICATION</scope>
    <source>
        <strain evidence="10">STECLA/ALBI9_A</strain>
    </source>
</reference>